<comment type="caution">
    <text evidence="2">The sequence shown here is derived from an EMBL/GenBank/DDBJ whole genome shotgun (WGS) entry which is preliminary data.</text>
</comment>
<dbReference type="RefSeq" id="WP_357780628.1">
    <property type="nucleotide sequence ID" value="NZ_JBFAKC010000002.1"/>
</dbReference>
<protein>
    <recommendedName>
        <fullName evidence="4">DUF4233 domain-containing protein</fullName>
    </recommendedName>
</protein>
<feature type="transmembrane region" description="Helical" evidence="1">
    <location>
        <begin position="49"/>
        <end position="68"/>
    </location>
</feature>
<reference evidence="2 3" key="1">
    <citation type="submission" date="2024-06" db="EMBL/GenBank/DDBJ databases">
        <title>The Natural Products Discovery Center: Release of the First 8490 Sequenced Strains for Exploring Actinobacteria Biosynthetic Diversity.</title>
        <authorList>
            <person name="Kalkreuter E."/>
            <person name="Kautsar S.A."/>
            <person name="Yang D."/>
            <person name="Bader C.D."/>
            <person name="Teijaro C.N."/>
            <person name="Fluegel L."/>
            <person name="Davis C.M."/>
            <person name="Simpson J.R."/>
            <person name="Lauterbach L."/>
            <person name="Steele A.D."/>
            <person name="Gui C."/>
            <person name="Meng S."/>
            <person name="Li G."/>
            <person name="Viehrig K."/>
            <person name="Ye F."/>
            <person name="Su P."/>
            <person name="Kiefer A.F."/>
            <person name="Nichols A."/>
            <person name="Cepeda A.J."/>
            <person name="Yan W."/>
            <person name="Fan B."/>
            <person name="Jiang Y."/>
            <person name="Adhikari A."/>
            <person name="Zheng C.-J."/>
            <person name="Schuster L."/>
            <person name="Cowan T.M."/>
            <person name="Smanski M.J."/>
            <person name="Chevrette M.G."/>
            <person name="De Carvalho L.P.S."/>
            <person name="Shen B."/>
        </authorList>
    </citation>
    <scope>NUCLEOTIDE SEQUENCE [LARGE SCALE GENOMIC DNA]</scope>
    <source>
        <strain evidence="2 3">NPDC050403</strain>
    </source>
</reference>
<keyword evidence="1" id="KW-0472">Membrane</keyword>
<gene>
    <name evidence="2" type="ORF">AB0I48_05895</name>
</gene>
<feature type="transmembrane region" description="Helical" evidence="1">
    <location>
        <begin position="80"/>
        <end position="97"/>
    </location>
</feature>
<keyword evidence="1" id="KW-0812">Transmembrane</keyword>
<proteinExistence type="predicted"/>
<sequence length="138" mass="14340">MVTFTDSARFHSAVPMPGPVREAREAALGLAGFGILYPAALGLTLGGEAAVTAALHFAPSLLIGLLALGFRSGDASLRKSVLVLAAVQILLGLHIIGATDLGVIVVLTVLYVWGTSAMLIYLLRRPQAVAWFTDDGQG</sequence>
<keyword evidence="1" id="KW-1133">Transmembrane helix</keyword>
<dbReference type="Proteomes" id="UP001551695">
    <property type="component" value="Unassembled WGS sequence"/>
</dbReference>
<name>A0ABV3FNU5_9NOCA</name>
<feature type="transmembrane region" description="Helical" evidence="1">
    <location>
        <begin position="103"/>
        <end position="123"/>
    </location>
</feature>
<accession>A0ABV3FNU5</accession>
<evidence type="ECO:0000256" key="1">
    <source>
        <dbReference type="SAM" id="Phobius"/>
    </source>
</evidence>
<keyword evidence="3" id="KW-1185">Reference proteome</keyword>
<evidence type="ECO:0000313" key="2">
    <source>
        <dbReference type="EMBL" id="MEV0707081.1"/>
    </source>
</evidence>
<dbReference type="EMBL" id="JBFAKC010000002">
    <property type="protein sequence ID" value="MEV0707081.1"/>
    <property type="molecule type" value="Genomic_DNA"/>
</dbReference>
<evidence type="ECO:0000313" key="3">
    <source>
        <dbReference type="Proteomes" id="UP001551695"/>
    </source>
</evidence>
<feature type="transmembrane region" description="Helical" evidence="1">
    <location>
        <begin position="26"/>
        <end position="43"/>
    </location>
</feature>
<organism evidence="2 3">
    <name type="scientific">Nocardia aurea</name>
    <dbReference type="NCBI Taxonomy" id="2144174"/>
    <lineage>
        <taxon>Bacteria</taxon>
        <taxon>Bacillati</taxon>
        <taxon>Actinomycetota</taxon>
        <taxon>Actinomycetes</taxon>
        <taxon>Mycobacteriales</taxon>
        <taxon>Nocardiaceae</taxon>
        <taxon>Nocardia</taxon>
    </lineage>
</organism>
<evidence type="ECO:0008006" key="4">
    <source>
        <dbReference type="Google" id="ProtNLM"/>
    </source>
</evidence>